<dbReference type="SUPFAM" id="SSF48403">
    <property type="entry name" value="Ankyrin repeat"/>
    <property type="match status" value="1"/>
</dbReference>
<comment type="caution">
    <text evidence="1">The sequence shown here is derived from an EMBL/GenBank/DDBJ whole genome shotgun (WGS) entry which is preliminary data.</text>
</comment>
<dbReference type="InterPro" id="IPR036770">
    <property type="entry name" value="Ankyrin_rpt-contain_sf"/>
</dbReference>
<proteinExistence type="predicted"/>
<accession>A0A9P7YCK4</accession>
<protein>
    <submittedName>
        <fullName evidence="1">Uncharacterized protein</fullName>
    </submittedName>
</protein>
<name>A0A9P7YCK4_9HELO</name>
<evidence type="ECO:0000313" key="2">
    <source>
        <dbReference type="Proteomes" id="UP000824998"/>
    </source>
</evidence>
<dbReference type="Proteomes" id="UP000824998">
    <property type="component" value="Unassembled WGS sequence"/>
</dbReference>
<sequence>MIRLPKVNRLFNHKTVNIMLLEFDKHVYVWLEDYQPMTGRKGVSIIPLSARWKNPLVIEKAFDGRFQWEVHVHRVIDGVMARLLEIQENITRTEIELATCKTLVDSSFDLWRFSGISDKEIVNTKSVNMLDVMISSSIIVMDAGYGSLFRETLSLGMDINFETTCFGRPFNVAVELGSVEKVETIPTHGCKRDIEVAAECGSLEVFRRLYDGRGDIDDPCENDLELAGSAAYIRVNFDIVRLIFENHKHKCEIDR</sequence>
<dbReference type="EMBL" id="MU251620">
    <property type="protein sequence ID" value="KAG9231156.1"/>
    <property type="molecule type" value="Genomic_DNA"/>
</dbReference>
<evidence type="ECO:0000313" key="1">
    <source>
        <dbReference type="EMBL" id="KAG9231156.1"/>
    </source>
</evidence>
<reference evidence="1" key="1">
    <citation type="journal article" date="2021" name="IMA Fungus">
        <title>Genomic characterization of three marine fungi, including Emericellopsis atlantica sp. nov. with signatures of a generalist lifestyle and marine biomass degradation.</title>
        <authorList>
            <person name="Hagestad O.C."/>
            <person name="Hou L."/>
            <person name="Andersen J.H."/>
            <person name="Hansen E.H."/>
            <person name="Altermark B."/>
            <person name="Li C."/>
            <person name="Kuhnert E."/>
            <person name="Cox R.J."/>
            <person name="Crous P.W."/>
            <person name="Spatafora J.W."/>
            <person name="Lail K."/>
            <person name="Amirebrahimi M."/>
            <person name="Lipzen A."/>
            <person name="Pangilinan J."/>
            <person name="Andreopoulos W."/>
            <person name="Hayes R.D."/>
            <person name="Ng V."/>
            <person name="Grigoriev I.V."/>
            <person name="Jackson S.A."/>
            <person name="Sutton T.D.S."/>
            <person name="Dobson A.D.W."/>
            <person name="Rama T."/>
        </authorList>
    </citation>
    <scope>NUCLEOTIDE SEQUENCE</scope>
    <source>
        <strain evidence="1">TRa018bII</strain>
    </source>
</reference>
<dbReference type="AlphaFoldDB" id="A0A9P7YCK4"/>
<gene>
    <name evidence="1" type="ORF">BJ875DRAFT_487268</name>
</gene>
<keyword evidence="2" id="KW-1185">Reference proteome</keyword>
<organism evidence="1 2">
    <name type="scientific">Amylocarpus encephaloides</name>
    <dbReference type="NCBI Taxonomy" id="45428"/>
    <lineage>
        <taxon>Eukaryota</taxon>
        <taxon>Fungi</taxon>
        <taxon>Dikarya</taxon>
        <taxon>Ascomycota</taxon>
        <taxon>Pezizomycotina</taxon>
        <taxon>Leotiomycetes</taxon>
        <taxon>Helotiales</taxon>
        <taxon>Helotiales incertae sedis</taxon>
        <taxon>Amylocarpus</taxon>
    </lineage>
</organism>